<feature type="compositionally biased region" description="Pro residues" evidence="1">
    <location>
        <begin position="205"/>
        <end position="214"/>
    </location>
</feature>
<organism evidence="2 3">
    <name type="scientific">Thelonectria olida</name>
    <dbReference type="NCBI Taxonomy" id="1576542"/>
    <lineage>
        <taxon>Eukaryota</taxon>
        <taxon>Fungi</taxon>
        <taxon>Dikarya</taxon>
        <taxon>Ascomycota</taxon>
        <taxon>Pezizomycotina</taxon>
        <taxon>Sordariomycetes</taxon>
        <taxon>Hypocreomycetidae</taxon>
        <taxon>Hypocreales</taxon>
        <taxon>Nectriaceae</taxon>
        <taxon>Thelonectria</taxon>
    </lineage>
</organism>
<feature type="compositionally biased region" description="Basic and acidic residues" evidence="1">
    <location>
        <begin position="149"/>
        <end position="185"/>
    </location>
</feature>
<gene>
    <name evidence="2" type="ORF">B0T10DRAFT_43367</name>
</gene>
<feature type="compositionally biased region" description="Basic and acidic residues" evidence="1">
    <location>
        <begin position="46"/>
        <end position="71"/>
    </location>
</feature>
<accession>A0A9P9AQ72</accession>
<dbReference type="AlphaFoldDB" id="A0A9P9AQ72"/>
<comment type="caution">
    <text evidence="2">The sequence shown here is derived from an EMBL/GenBank/DDBJ whole genome shotgun (WGS) entry which is preliminary data.</text>
</comment>
<evidence type="ECO:0000313" key="2">
    <source>
        <dbReference type="EMBL" id="KAH6889910.1"/>
    </source>
</evidence>
<keyword evidence="3" id="KW-1185">Reference proteome</keyword>
<evidence type="ECO:0000313" key="3">
    <source>
        <dbReference type="Proteomes" id="UP000777438"/>
    </source>
</evidence>
<feature type="region of interest" description="Disordered" evidence="1">
    <location>
        <begin position="110"/>
        <end position="251"/>
    </location>
</feature>
<feature type="region of interest" description="Disordered" evidence="1">
    <location>
        <begin position="22"/>
        <end position="91"/>
    </location>
</feature>
<dbReference type="Proteomes" id="UP000777438">
    <property type="component" value="Unassembled WGS sequence"/>
</dbReference>
<evidence type="ECO:0000256" key="1">
    <source>
        <dbReference type="SAM" id="MobiDB-lite"/>
    </source>
</evidence>
<proteinExistence type="predicted"/>
<feature type="compositionally biased region" description="Low complexity" evidence="1">
    <location>
        <begin position="215"/>
        <end position="236"/>
    </location>
</feature>
<name>A0A9P9AQ72_9HYPO</name>
<protein>
    <submittedName>
        <fullName evidence="2">Uncharacterized protein</fullName>
    </submittedName>
</protein>
<reference evidence="2 3" key="1">
    <citation type="journal article" date="2021" name="Nat. Commun.">
        <title>Genetic determinants of endophytism in the Arabidopsis root mycobiome.</title>
        <authorList>
            <person name="Mesny F."/>
            <person name="Miyauchi S."/>
            <person name="Thiergart T."/>
            <person name="Pickel B."/>
            <person name="Atanasova L."/>
            <person name="Karlsson M."/>
            <person name="Huettel B."/>
            <person name="Barry K.W."/>
            <person name="Haridas S."/>
            <person name="Chen C."/>
            <person name="Bauer D."/>
            <person name="Andreopoulos W."/>
            <person name="Pangilinan J."/>
            <person name="LaButti K."/>
            <person name="Riley R."/>
            <person name="Lipzen A."/>
            <person name="Clum A."/>
            <person name="Drula E."/>
            <person name="Henrissat B."/>
            <person name="Kohler A."/>
            <person name="Grigoriev I.V."/>
            <person name="Martin F.M."/>
            <person name="Hacquard S."/>
        </authorList>
    </citation>
    <scope>NUCLEOTIDE SEQUENCE [LARGE SCALE GENOMIC DNA]</scope>
    <source>
        <strain evidence="2 3">MPI-CAGE-CH-0241</strain>
    </source>
</reference>
<sequence length="251" mass="27619">MAPYHYGGGGFGSFGGQGYSYSTLTSSGDKKNNGRRRRGSYGAPACRRDPEMCEKHAKPRRKSDSPCDKHAAQMRHRARARNYASLPSGLTMPRIPILCDQKCQYDVRNEHPVAARPAPHSSNRHHHTAGSPRHGEKGGSPTLQVPRTAVDKGHRKLSTDKARTSTDRTTPERRQVYRKSHESSRSGRSHLSKTQNASHVSRPISHPPSHPPSRPASIAPPKVPKAQKAPPRAPARAKTKKEGSLWGCFRG</sequence>
<dbReference type="EMBL" id="JAGPYM010000010">
    <property type="protein sequence ID" value="KAH6889910.1"/>
    <property type="molecule type" value="Genomic_DNA"/>
</dbReference>